<evidence type="ECO:0000256" key="1">
    <source>
        <dbReference type="SAM" id="MobiDB-lite"/>
    </source>
</evidence>
<accession>A0AAN7V7D4</accession>
<evidence type="ECO:0000259" key="2">
    <source>
        <dbReference type="Pfam" id="PF13837"/>
    </source>
</evidence>
<dbReference type="AlphaFoldDB" id="A0AAN7V7D4"/>
<keyword evidence="5" id="KW-1185">Reference proteome</keyword>
<comment type="caution">
    <text evidence="4">The sequence shown here is derived from an EMBL/GenBank/DDBJ whole genome shotgun (WGS) entry which is preliminary data.</text>
</comment>
<dbReference type="Proteomes" id="UP001329430">
    <property type="component" value="Chromosome 8"/>
</dbReference>
<dbReference type="EMBL" id="JAVRBK010000142">
    <property type="protein sequence ID" value="KAK5637773.1"/>
    <property type="molecule type" value="Genomic_DNA"/>
</dbReference>
<sequence>MNEHSYSYSWDQCQNKWKSLMRTYKSMKDHNNKTGRNRKHWVFFDPIDELMNDNPAIEPPILLHNGKSIGEMIGQSTESPQGSRCSTPNKVTRKRQSSAAIAELFETAIEQNKTQHDENLIEKRRFNDLLEKLINNITSNPGKKD</sequence>
<name>A0AAN7V7D4_9COLE</name>
<feature type="domain" description="Myb/SANT-like DNA-binding" evidence="2">
    <location>
        <begin position="1"/>
        <end position="50"/>
    </location>
</feature>
<gene>
    <name evidence="3" type="ORF">RI129_000044</name>
    <name evidence="4" type="ORF">RI129_011134</name>
</gene>
<reference evidence="4 5" key="2">
    <citation type="journal article" date="2024" name="Insects">
        <title>An Improved Chromosome-Level Genome Assembly of the Firefly Pyrocoelia pectoralis.</title>
        <authorList>
            <person name="Fu X."/>
            <person name="Meyer-Rochow V.B."/>
            <person name="Ballantyne L."/>
            <person name="Zhu X."/>
        </authorList>
    </citation>
    <scope>NUCLEOTIDE SEQUENCE [LARGE SCALE GENOMIC DNA]</scope>
    <source>
        <strain evidence="4">XCY_ONT2</strain>
    </source>
</reference>
<protein>
    <recommendedName>
        <fullName evidence="2">Myb/SANT-like DNA-binding domain-containing protein</fullName>
    </recommendedName>
</protein>
<evidence type="ECO:0000313" key="4">
    <source>
        <dbReference type="EMBL" id="KAK5640323.1"/>
    </source>
</evidence>
<proteinExistence type="predicted"/>
<evidence type="ECO:0000313" key="5">
    <source>
        <dbReference type="Proteomes" id="UP001329430"/>
    </source>
</evidence>
<feature type="compositionally biased region" description="Polar residues" evidence="1">
    <location>
        <begin position="74"/>
        <end position="90"/>
    </location>
</feature>
<dbReference type="Gene3D" id="1.10.10.60">
    <property type="entry name" value="Homeodomain-like"/>
    <property type="match status" value="1"/>
</dbReference>
<dbReference type="Pfam" id="PF13837">
    <property type="entry name" value="Myb_DNA-bind_4"/>
    <property type="match status" value="1"/>
</dbReference>
<reference evidence="4" key="1">
    <citation type="submission" date="2023-06" db="EMBL/GenBank/DDBJ databases">
        <authorList>
            <person name="Fu X."/>
            <person name="Zhu X."/>
        </authorList>
    </citation>
    <scope>NUCLEOTIDE SEQUENCE</scope>
    <source>
        <strain evidence="4">XCY_ONT2</strain>
        <tissue evidence="4">Whole body</tissue>
    </source>
</reference>
<feature type="region of interest" description="Disordered" evidence="1">
    <location>
        <begin position="72"/>
        <end position="97"/>
    </location>
</feature>
<organism evidence="4 5">
    <name type="scientific">Pyrocoelia pectoralis</name>
    <dbReference type="NCBI Taxonomy" id="417401"/>
    <lineage>
        <taxon>Eukaryota</taxon>
        <taxon>Metazoa</taxon>
        <taxon>Ecdysozoa</taxon>
        <taxon>Arthropoda</taxon>
        <taxon>Hexapoda</taxon>
        <taxon>Insecta</taxon>
        <taxon>Pterygota</taxon>
        <taxon>Neoptera</taxon>
        <taxon>Endopterygota</taxon>
        <taxon>Coleoptera</taxon>
        <taxon>Polyphaga</taxon>
        <taxon>Elateriformia</taxon>
        <taxon>Elateroidea</taxon>
        <taxon>Lampyridae</taxon>
        <taxon>Lampyrinae</taxon>
        <taxon>Pyrocoelia</taxon>
    </lineage>
</organism>
<evidence type="ECO:0000313" key="3">
    <source>
        <dbReference type="EMBL" id="KAK5637773.1"/>
    </source>
</evidence>
<dbReference type="InterPro" id="IPR044822">
    <property type="entry name" value="Myb_DNA-bind_4"/>
</dbReference>
<dbReference type="EMBL" id="JAVRBK010000008">
    <property type="protein sequence ID" value="KAK5640323.1"/>
    <property type="molecule type" value="Genomic_DNA"/>
</dbReference>